<reference evidence="2" key="1">
    <citation type="journal article" date="2023" name="Nat. Plants">
        <title>Single-cell RNA sequencing provides a high-resolution roadmap for understanding the multicellular compartmentation of specialized metabolism.</title>
        <authorList>
            <person name="Sun S."/>
            <person name="Shen X."/>
            <person name="Li Y."/>
            <person name="Li Y."/>
            <person name="Wang S."/>
            <person name="Li R."/>
            <person name="Zhang H."/>
            <person name="Shen G."/>
            <person name="Guo B."/>
            <person name="Wei J."/>
            <person name="Xu J."/>
            <person name="St-Pierre B."/>
            <person name="Chen S."/>
            <person name="Sun C."/>
        </authorList>
    </citation>
    <scope>NUCLEOTIDE SEQUENCE [LARGE SCALE GENOMIC DNA]</scope>
</reference>
<sequence length="100" mass="10914">MRCLEHPPLERRVKGFGRLSFLVPPSSGGACLMAVGHDYYQKAPIKINISHGGVCIFMLGVLLSAGGMNSDLIREFNPAAKMLSGHLNLDRKMAYSIIRA</sequence>
<dbReference type="EMBL" id="CM044705">
    <property type="protein sequence ID" value="KAI5664303.1"/>
    <property type="molecule type" value="Genomic_DNA"/>
</dbReference>
<comment type="caution">
    <text evidence="1">The sequence shown here is derived from an EMBL/GenBank/DDBJ whole genome shotgun (WGS) entry which is preliminary data.</text>
</comment>
<gene>
    <name evidence="1" type="ORF">M9H77_23626</name>
</gene>
<accession>A0ACC0ATK2</accession>
<proteinExistence type="predicted"/>
<keyword evidence="2" id="KW-1185">Reference proteome</keyword>
<protein>
    <submittedName>
        <fullName evidence="1">Uncharacterized protein</fullName>
    </submittedName>
</protein>
<evidence type="ECO:0000313" key="1">
    <source>
        <dbReference type="EMBL" id="KAI5664303.1"/>
    </source>
</evidence>
<organism evidence="1 2">
    <name type="scientific">Catharanthus roseus</name>
    <name type="common">Madagascar periwinkle</name>
    <name type="synonym">Vinca rosea</name>
    <dbReference type="NCBI Taxonomy" id="4058"/>
    <lineage>
        <taxon>Eukaryota</taxon>
        <taxon>Viridiplantae</taxon>
        <taxon>Streptophyta</taxon>
        <taxon>Embryophyta</taxon>
        <taxon>Tracheophyta</taxon>
        <taxon>Spermatophyta</taxon>
        <taxon>Magnoliopsida</taxon>
        <taxon>eudicotyledons</taxon>
        <taxon>Gunneridae</taxon>
        <taxon>Pentapetalae</taxon>
        <taxon>asterids</taxon>
        <taxon>lamiids</taxon>
        <taxon>Gentianales</taxon>
        <taxon>Apocynaceae</taxon>
        <taxon>Rauvolfioideae</taxon>
        <taxon>Vinceae</taxon>
        <taxon>Catharanthinae</taxon>
        <taxon>Catharanthus</taxon>
    </lineage>
</organism>
<dbReference type="Proteomes" id="UP001060085">
    <property type="component" value="Linkage Group LG05"/>
</dbReference>
<name>A0ACC0ATK2_CATRO</name>
<evidence type="ECO:0000313" key="2">
    <source>
        <dbReference type="Proteomes" id="UP001060085"/>
    </source>
</evidence>